<dbReference type="InterPro" id="IPR014720">
    <property type="entry name" value="dsRBD_dom"/>
</dbReference>
<dbReference type="SUPFAM" id="SSF54768">
    <property type="entry name" value="dsRNA-binding domain-like"/>
    <property type="match status" value="1"/>
</dbReference>
<dbReference type="Proteomes" id="UP000299102">
    <property type="component" value="Unassembled WGS sequence"/>
</dbReference>
<keyword evidence="1" id="KW-0694">RNA-binding</keyword>
<reference evidence="3 4" key="1">
    <citation type="journal article" date="2019" name="Commun. Biol.">
        <title>The bagworm genome reveals a unique fibroin gene that provides high tensile strength.</title>
        <authorList>
            <person name="Kono N."/>
            <person name="Nakamura H."/>
            <person name="Ohtoshi R."/>
            <person name="Tomita M."/>
            <person name="Numata K."/>
            <person name="Arakawa K."/>
        </authorList>
    </citation>
    <scope>NUCLEOTIDE SEQUENCE [LARGE SCALE GENOMIC DNA]</scope>
</reference>
<evidence type="ECO:0000313" key="4">
    <source>
        <dbReference type="Proteomes" id="UP000299102"/>
    </source>
</evidence>
<dbReference type="GO" id="GO:0010468">
    <property type="term" value="P:regulation of gene expression"/>
    <property type="evidence" value="ECO:0007669"/>
    <property type="project" value="UniProtKB-ARBA"/>
</dbReference>
<comment type="caution">
    <text evidence="3">The sequence shown here is derived from an EMBL/GenBank/DDBJ whole genome shotgun (WGS) entry which is preliminary data.</text>
</comment>
<organism evidence="3 4">
    <name type="scientific">Eumeta variegata</name>
    <name type="common">Bagworm moth</name>
    <name type="synonym">Eumeta japonica</name>
    <dbReference type="NCBI Taxonomy" id="151549"/>
    <lineage>
        <taxon>Eukaryota</taxon>
        <taxon>Metazoa</taxon>
        <taxon>Ecdysozoa</taxon>
        <taxon>Arthropoda</taxon>
        <taxon>Hexapoda</taxon>
        <taxon>Insecta</taxon>
        <taxon>Pterygota</taxon>
        <taxon>Neoptera</taxon>
        <taxon>Endopterygota</taxon>
        <taxon>Lepidoptera</taxon>
        <taxon>Glossata</taxon>
        <taxon>Ditrysia</taxon>
        <taxon>Tineoidea</taxon>
        <taxon>Psychidae</taxon>
        <taxon>Oiketicinae</taxon>
        <taxon>Eumeta</taxon>
    </lineage>
</organism>
<dbReference type="PROSITE" id="PS50137">
    <property type="entry name" value="DS_RBD"/>
    <property type="match status" value="1"/>
</dbReference>
<evidence type="ECO:0000259" key="2">
    <source>
        <dbReference type="PROSITE" id="PS50137"/>
    </source>
</evidence>
<feature type="domain" description="DRBM" evidence="2">
    <location>
        <begin position="54"/>
        <end position="87"/>
    </location>
</feature>
<name>A0A4C1VUC3_EUMVA</name>
<gene>
    <name evidence="3" type="ORF">EVAR_29587_1</name>
</gene>
<sequence>MYLCLIRPYQPTPTGRFHARYLILLETDEVPPGRRAQAAAALVAGGKHPSPSWVKVAGVEYQPAVASANKKQAKADAAQLALQKLGILP</sequence>
<dbReference type="Pfam" id="PF00035">
    <property type="entry name" value="dsrm"/>
    <property type="match status" value="1"/>
</dbReference>
<dbReference type="EMBL" id="BGZK01000416">
    <property type="protein sequence ID" value="GBP42331.1"/>
    <property type="molecule type" value="Genomic_DNA"/>
</dbReference>
<keyword evidence="4" id="KW-1185">Reference proteome</keyword>
<accession>A0A4C1VUC3</accession>
<proteinExistence type="predicted"/>
<dbReference type="Gene3D" id="3.30.160.20">
    <property type="match status" value="1"/>
</dbReference>
<protein>
    <recommendedName>
        <fullName evidence="2">DRBM domain-containing protein</fullName>
    </recommendedName>
</protein>
<dbReference type="GO" id="GO:0003723">
    <property type="term" value="F:RNA binding"/>
    <property type="evidence" value="ECO:0007669"/>
    <property type="project" value="UniProtKB-UniRule"/>
</dbReference>
<evidence type="ECO:0000256" key="1">
    <source>
        <dbReference type="PROSITE-ProRule" id="PRU00266"/>
    </source>
</evidence>
<evidence type="ECO:0000313" key="3">
    <source>
        <dbReference type="EMBL" id="GBP42331.1"/>
    </source>
</evidence>
<dbReference type="AlphaFoldDB" id="A0A4C1VUC3"/>